<evidence type="ECO:0000313" key="1">
    <source>
        <dbReference type="EnsemblPlants" id="PGSC0003DMT400003129"/>
    </source>
</evidence>
<dbReference type="AlphaFoldDB" id="M0ZL62"/>
<name>M0ZL62_SOLTU</name>
<dbReference type="Gramene" id="PGSC0003DMT400003129">
    <property type="protein sequence ID" value="PGSC0003DMT400003129"/>
    <property type="gene ID" value="PGSC0003DMG400001240"/>
</dbReference>
<protein>
    <submittedName>
        <fullName evidence="1">Uncharacterized protein</fullName>
    </submittedName>
</protein>
<reference evidence="2" key="1">
    <citation type="journal article" date="2011" name="Nature">
        <title>Genome sequence and analysis of the tuber crop potato.</title>
        <authorList>
            <consortium name="The Potato Genome Sequencing Consortium"/>
        </authorList>
    </citation>
    <scope>NUCLEOTIDE SEQUENCE [LARGE SCALE GENOMIC DNA]</scope>
    <source>
        <strain evidence="2">cv. DM1-3 516 R44</strain>
    </source>
</reference>
<dbReference type="EnsemblPlants" id="PGSC0003DMT400003129">
    <property type="protein sequence ID" value="PGSC0003DMT400003129"/>
    <property type="gene ID" value="PGSC0003DMG400001240"/>
</dbReference>
<sequence>MELFSYCKLPFSNSNHLFALSLAMMNLGDLCCWFLDHFSSLEQVRASHWSGNGVIVSLDNSHCELAFKVGLGPRVIFSHDIRTKVHPCFRLILWVRPRVIFSRDIRAKVHHCFRLILYC</sequence>
<dbReference type="PaxDb" id="4113-PGSC0003DMT400003129"/>
<keyword evidence="2" id="KW-1185">Reference proteome</keyword>
<dbReference type="HOGENOM" id="CLU_2065648_0_0_1"/>
<dbReference type="InParanoid" id="M0ZL62"/>
<reference evidence="1" key="2">
    <citation type="submission" date="2015-06" db="UniProtKB">
        <authorList>
            <consortium name="EnsemblPlants"/>
        </authorList>
    </citation>
    <scope>IDENTIFICATION</scope>
    <source>
        <strain evidence="1">DM1-3 516 R44</strain>
    </source>
</reference>
<evidence type="ECO:0000313" key="2">
    <source>
        <dbReference type="Proteomes" id="UP000011115"/>
    </source>
</evidence>
<organism evidence="1 2">
    <name type="scientific">Solanum tuberosum</name>
    <name type="common">Potato</name>
    <dbReference type="NCBI Taxonomy" id="4113"/>
    <lineage>
        <taxon>Eukaryota</taxon>
        <taxon>Viridiplantae</taxon>
        <taxon>Streptophyta</taxon>
        <taxon>Embryophyta</taxon>
        <taxon>Tracheophyta</taxon>
        <taxon>Spermatophyta</taxon>
        <taxon>Magnoliopsida</taxon>
        <taxon>eudicotyledons</taxon>
        <taxon>Gunneridae</taxon>
        <taxon>Pentapetalae</taxon>
        <taxon>asterids</taxon>
        <taxon>lamiids</taxon>
        <taxon>Solanales</taxon>
        <taxon>Solanaceae</taxon>
        <taxon>Solanoideae</taxon>
        <taxon>Solaneae</taxon>
        <taxon>Solanum</taxon>
    </lineage>
</organism>
<proteinExistence type="predicted"/>
<dbReference type="Proteomes" id="UP000011115">
    <property type="component" value="Unassembled WGS sequence"/>
</dbReference>
<accession>M0ZL62</accession>